<name>A0A0F9YFW0_9ZZZZ</name>
<protein>
    <recommendedName>
        <fullName evidence="5">4Fe-4S ferredoxin-type domain-containing protein</fullName>
    </recommendedName>
</protein>
<dbReference type="PANTHER" id="PTHR43177:SF3">
    <property type="entry name" value="PROTEIN NRFC HOMOLOG"/>
    <property type="match status" value="1"/>
</dbReference>
<feature type="domain" description="4Fe-4S ferredoxin-type" evidence="5">
    <location>
        <begin position="84"/>
        <end position="113"/>
    </location>
</feature>
<dbReference type="SUPFAM" id="SSF54862">
    <property type="entry name" value="4Fe-4S ferredoxins"/>
    <property type="match status" value="1"/>
</dbReference>
<evidence type="ECO:0000313" key="6">
    <source>
        <dbReference type="EMBL" id="KKO11082.1"/>
    </source>
</evidence>
<dbReference type="AlphaFoldDB" id="A0A0F9YFW0"/>
<comment type="caution">
    <text evidence="6">The sequence shown here is derived from an EMBL/GenBank/DDBJ whole genome shotgun (WGS) entry which is preliminary data.</text>
</comment>
<dbReference type="PROSITE" id="PS51379">
    <property type="entry name" value="4FE4S_FER_2"/>
    <property type="match status" value="1"/>
</dbReference>
<dbReference type="Gene3D" id="3.30.70.20">
    <property type="match status" value="2"/>
</dbReference>
<evidence type="ECO:0000256" key="3">
    <source>
        <dbReference type="ARBA" id="ARBA00023004"/>
    </source>
</evidence>
<keyword evidence="2" id="KW-0479">Metal-binding</keyword>
<dbReference type="GO" id="GO:0051539">
    <property type="term" value="F:4 iron, 4 sulfur cluster binding"/>
    <property type="evidence" value="ECO:0007669"/>
    <property type="project" value="UniProtKB-KW"/>
</dbReference>
<proteinExistence type="predicted"/>
<dbReference type="InterPro" id="IPR017900">
    <property type="entry name" value="4Fe4S_Fe_S_CS"/>
</dbReference>
<dbReference type="Pfam" id="PF13247">
    <property type="entry name" value="Fer4_11"/>
    <property type="match status" value="1"/>
</dbReference>
<sequence length="181" mass="19930">MAKFIVVDDTRCLACKQCMIECALAHAEADTLVQAVTTGVRLQPRVHVKLIGENNVPVQCRHCEDAPCMLVCKPEAISRSEDNGTVLIDLDECVGCRRCVKACPFDAIRMSEDPRLAIKCDLCIERTKEGRDPACVIACPCGAIHFEELDDQQTQQLRQTDRELAAHIAGDAESDDEGDDD</sequence>
<keyword evidence="1" id="KW-0004">4Fe-4S</keyword>
<gene>
    <name evidence="6" type="ORF">LCGC14_0015580</name>
</gene>
<accession>A0A0F9YFW0</accession>
<dbReference type="GO" id="GO:0046872">
    <property type="term" value="F:metal ion binding"/>
    <property type="evidence" value="ECO:0007669"/>
    <property type="project" value="UniProtKB-KW"/>
</dbReference>
<dbReference type="EMBL" id="LAZR01000003">
    <property type="protein sequence ID" value="KKO11082.1"/>
    <property type="molecule type" value="Genomic_DNA"/>
</dbReference>
<dbReference type="InterPro" id="IPR050954">
    <property type="entry name" value="ET_IronSulfur_Cluster-Binding"/>
</dbReference>
<evidence type="ECO:0000256" key="2">
    <source>
        <dbReference type="ARBA" id="ARBA00022723"/>
    </source>
</evidence>
<evidence type="ECO:0000256" key="1">
    <source>
        <dbReference type="ARBA" id="ARBA00022485"/>
    </source>
</evidence>
<evidence type="ECO:0000259" key="5">
    <source>
        <dbReference type="PROSITE" id="PS51379"/>
    </source>
</evidence>
<dbReference type="InterPro" id="IPR017896">
    <property type="entry name" value="4Fe4S_Fe-S-bd"/>
</dbReference>
<organism evidence="6">
    <name type="scientific">marine sediment metagenome</name>
    <dbReference type="NCBI Taxonomy" id="412755"/>
    <lineage>
        <taxon>unclassified sequences</taxon>
        <taxon>metagenomes</taxon>
        <taxon>ecological metagenomes</taxon>
    </lineage>
</organism>
<dbReference type="PROSITE" id="PS00198">
    <property type="entry name" value="4FE4S_FER_1"/>
    <property type="match status" value="1"/>
</dbReference>
<keyword evidence="4" id="KW-0411">Iron-sulfur</keyword>
<reference evidence="6" key="1">
    <citation type="journal article" date="2015" name="Nature">
        <title>Complex archaea that bridge the gap between prokaryotes and eukaryotes.</title>
        <authorList>
            <person name="Spang A."/>
            <person name="Saw J.H."/>
            <person name="Jorgensen S.L."/>
            <person name="Zaremba-Niedzwiedzka K."/>
            <person name="Martijn J."/>
            <person name="Lind A.E."/>
            <person name="van Eijk R."/>
            <person name="Schleper C."/>
            <person name="Guy L."/>
            <person name="Ettema T.J."/>
        </authorList>
    </citation>
    <scope>NUCLEOTIDE SEQUENCE</scope>
</reference>
<dbReference type="PANTHER" id="PTHR43177">
    <property type="entry name" value="PROTEIN NRFC"/>
    <property type="match status" value="1"/>
</dbReference>
<evidence type="ECO:0000256" key="4">
    <source>
        <dbReference type="ARBA" id="ARBA00023014"/>
    </source>
</evidence>
<keyword evidence="3" id="KW-0408">Iron</keyword>